<comment type="caution">
    <text evidence="4">The sequence shown here is derived from an EMBL/GenBank/DDBJ whole genome shotgun (WGS) entry which is preliminary data.</text>
</comment>
<dbReference type="InterPro" id="IPR016161">
    <property type="entry name" value="Ald_DH/histidinol_DH"/>
</dbReference>
<dbReference type="Gene3D" id="3.40.605.10">
    <property type="entry name" value="Aldehyde Dehydrogenase, Chain A, domain 1"/>
    <property type="match status" value="1"/>
</dbReference>
<dbReference type="EMBL" id="ASPP01011603">
    <property type="protein sequence ID" value="ETO21464.1"/>
    <property type="molecule type" value="Genomic_DNA"/>
</dbReference>
<feature type="domain" description="Aldehyde dehydrogenase" evidence="3">
    <location>
        <begin position="12"/>
        <end position="99"/>
    </location>
</feature>
<name>X6N6U8_RETFI</name>
<evidence type="ECO:0000313" key="4">
    <source>
        <dbReference type="EMBL" id="ETO21464.1"/>
    </source>
</evidence>
<evidence type="ECO:0000259" key="3">
    <source>
        <dbReference type="Pfam" id="PF00171"/>
    </source>
</evidence>
<dbReference type="InterPro" id="IPR015590">
    <property type="entry name" value="Aldehyde_DH_dom"/>
</dbReference>
<dbReference type="Pfam" id="PF00171">
    <property type="entry name" value="Aldedh"/>
    <property type="match status" value="1"/>
</dbReference>
<dbReference type="Proteomes" id="UP000023152">
    <property type="component" value="Unassembled WGS sequence"/>
</dbReference>
<comment type="similarity">
    <text evidence="1">Belongs to the aldehyde dehydrogenase family.</text>
</comment>
<sequence>IEQDSTGCHQMNDAINYTYRMPLGVCGLITPWNLPLYLLTWKIAPAIACGNTVVCKPSELTPMTANLLCTVVQKVKLPKGVINIVHGFGKDAGTALLRHFFFFFFKKKKKEGPPYQKKKKKILVITKVHTS</sequence>
<dbReference type="PANTHER" id="PTHR43720:SF2">
    <property type="entry name" value="2-AMINOMUCONIC SEMIALDEHYDE DEHYDROGENASE"/>
    <property type="match status" value="1"/>
</dbReference>
<feature type="non-terminal residue" evidence="4">
    <location>
        <position position="1"/>
    </location>
</feature>
<dbReference type="PANTHER" id="PTHR43720">
    <property type="entry name" value="2-AMINOMUCONIC SEMIALDEHYDE DEHYDROGENASE"/>
    <property type="match status" value="1"/>
</dbReference>
<keyword evidence="2" id="KW-0520">NAD</keyword>
<evidence type="ECO:0000256" key="2">
    <source>
        <dbReference type="ARBA" id="ARBA00023027"/>
    </source>
</evidence>
<dbReference type="OrthoDB" id="310895at2759"/>
<protein>
    <submittedName>
        <fullName evidence="4">Aldehyde dehydrogenase</fullName>
    </submittedName>
</protein>
<accession>X6N6U8</accession>
<reference evidence="4 5" key="1">
    <citation type="journal article" date="2013" name="Curr. Biol.">
        <title>The Genome of the Foraminiferan Reticulomyxa filosa.</title>
        <authorList>
            <person name="Glockner G."/>
            <person name="Hulsmann N."/>
            <person name="Schleicher M."/>
            <person name="Noegel A.A."/>
            <person name="Eichinger L."/>
            <person name="Gallinger C."/>
            <person name="Pawlowski J."/>
            <person name="Sierra R."/>
            <person name="Euteneuer U."/>
            <person name="Pillet L."/>
            <person name="Moustafa A."/>
            <person name="Platzer M."/>
            <person name="Groth M."/>
            <person name="Szafranski K."/>
            <person name="Schliwa M."/>
        </authorList>
    </citation>
    <scope>NUCLEOTIDE SEQUENCE [LARGE SCALE GENOMIC DNA]</scope>
</reference>
<organism evidence="4 5">
    <name type="scientific">Reticulomyxa filosa</name>
    <dbReference type="NCBI Taxonomy" id="46433"/>
    <lineage>
        <taxon>Eukaryota</taxon>
        <taxon>Sar</taxon>
        <taxon>Rhizaria</taxon>
        <taxon>Retaria</taxon>
        <taxon>Foraminifera</taxon>
        <taxon>Monothalamids</taxon>
        <taxon>Reticulomyxidae</taxon>
        <taxon>Reticulomyxa</taxon>
    </lineage>
</organism>
<keyword evidence="5" id="KW-1185">Reference proteome</keyword>
<proteinExistence type="inferred from homology"/>
<gene>
    <name evidence="4" type="ORF">RFI_15740</name>
</gene>
<dbReference type="AlphaFoldDB" id="X6N6U8"/>
<dbReference type="SUPFAM" id="SSF53720">
    <property type="entry name" value="ALDH-like"/>
    <property type="match status" value="1"/>
</dbReference>
<dbReference type="GO" id="GO:0016620">
    <property type="term" value="F:oxidoreductase activity, acting on the aldehyde or oxo group of donors, NAD or NADP as acceptor"/>
    <property type="evidence" value="ECO:0007669"/>
    <property type="project" value="TreeGrafter"/>
</dbReference>
<evidence type="ECO:0000256" key="1">
    <source>
        <dbReference type="ARBA" id="ARBA00009986"/>
    </source>
</evidence>
<evidence type="ECO:0000313" key="5">
    <source>
        <dbReference type="Proteomes" id="UP000023152"/>
    </source>
</evidence>
<dbReference type="InterPro" id="IPR016162">
    <property type="entry name" value="Ald_DH_N"/>
</dbReference>